<organism evidence="3 4">
    <name type="scientific">Brachybacterium phenoliresistens</name>
    <dbReference type="NCBI Taxonomy" id="396014"/>
    <lineage>
        <taxon>Bacteria</taxon>
        <taxon>Bacillati</taxon>
        <taxon>Actinomycetota</taxon>
        <taxon>Actinomycetes</taxon>
        <taxon>Micrococcales</taxon>
        <taxon>Dermabacteraceae</taxon>
        <taxon>Brachybacterium</taxon>
    </lineage>
</organism>
<feature type="chain" id="PRO_5004992108" description="Alginate lyase domain-containing protein" evidence="2">
    <location>
        <begin position="30"/>
        <end position="1150"/>
    </location>
</feature>
<dbReference type="SUPFAM" id="SSF48230">
    <property type="entry name" value="Chondroitin AC/alginate lyase"/>
    <property type="match status" value="1"/>
</dbReference>
<dbReference type="Gene3D" id="1.50.10.100">
    <property type="entry name" value="Chondroitin AC/alginate lyase"/>
    <property type="match status" value="1"/>
</dbReference>
<dbReference type="GO" id="GO:0005975">
    <property type="term" value="P:carbohydrate metabolic process"/>
    <property type="evidence" value="ECO:0007669"/>
    <property type="project" value="UniProtKB-ARBA"/>
</dbReference>
<dbReference type="Proteomes" id="UP000023067">
    <property type="component" value="Unassembled WGS sequence"/>
</dbReference>
<evidence type="ECO:0000313" key="4">
    <source>
        <dbReference type="Proteomes" id="UP000023067"/>
    </source>
</evidence>
<feature type="region of interest" description="Disordered" evidence="1">
    <location>
        <begin position="86"/>
        <end position="106"/>
    </location>
</feature>
<dbReference type="HOGENOM" id="CLU_008669_0_0_11"/>
<dbReference type="eggNOG" id="COG3210">
    <property type="taxonomic scope" value="Bacteria"/>
</dbReference>
<dbReference type="InterPro" id="IPR008929">
    <property type="entry name" value="Chondroitin_lyas"/>
</dbReference>
<feature type="compositionally biased region" description="Basic and acidic residues" evidence="1">
    <location>
        <begin position="95"/>
        <end position="104"/>
    </location>
</feature>
<accession>Z9JQL7</accession>
<dbReference type="InterPro" id="IPR013783">
    <property type="entry name" value="Ig-like_fold"/>
</dbReference>
<evidence type="ECO:0000256" key="1">
    <source>
        <dbReference type="SAM" id="MobiDB-lite"/>
    </source>
</evidence>
<protein>
    <recommendedName>
        <fullName evidence="5">Alginate lyase domain-containing protein</fullName>
    </recommendedName>
</protein>
<dbReference type="EMBL" id="JDYK01000019">
    <property type="protein sequence ID" value="EWS80071.1"/>
    <property type="molecule type" value="Genomic_DNA"/>
</dbReference>
<gene>
    <name evidence="3" type="ORF">BF93_05100</name>
</gene>
<dbReference type="PROSITE" id="PS51318">
    <property type="entry name" value="TAT"/>
    <property type="match status" value="1"/>
</dbReference>
<keyword evidence="4" id="KW-1185">Reference proteome</keyword>
<keyword evidence="2" id="KW-0732">Signal</keyword>
<reference evidence="3 4" key="1">
    <citation type="submission" date="2014-02" db="EMBL/GenBank/DDBJ databases">
        <title>Genome sequence of Brachybacterium phenoliresistens strain W13A50.</title>
        <authorList>
            <person name="Wang X."/>
        </authorList>
    </citation>
    <scope>NUCLEOTIDE SEQUENCE [LARGE SCALE GENOMIC DNA]</scope>
    <source>
        <strain evidence="3 4">W13A50</strain>
    </source>
</reference>
<dbReference type="PATRIC" id="fig|396014.3.peg.3051"/>
<feature type="compositionally biased region" description="Polar residues" evidence="1">
    <location>
        <begin position="983"/>
        <end position="997"/>
    </location>
</feature>
<dbReference type="AlphaFoldDB" id="Z9JQL7"/>
<feature type="signal peptide" evidence="2">
    <location>
        <begin position="1"/>
        <end position="29"/>
    </location>
</feature>
<feature type="region of interest" description="Disordered" evidence="1">
    <location>
        <begin position="979"/>
        <end position="998"/>
    </location>
</feature>
<proteinExistence type="predicted"/>
<name>Z9JQL7_9MICO</name>
<evidence type="ECO:0008006" key="5">
    <source>
        <dbReference type="Google" id="ProtNLM"/>
    </source>
</evidence>
<sequence length="1150" mass="122694">MSRPRRRAFLAATALAGLGIAGTRIPARAEITITDSDVIFHEFTSDAGFAHPGISLTADALRNLRTQVAAGAEPWHSYASQLAQSSRAGLTTAPRNRDGADPGRPRTTVFASRGTNSLFIEDALIAYTQAVMFVITGEPRHRANAMEIIGLWAQMDPSAFGTFPDAHIHTGVPMQRMATAAELLRCTSAADGTAEWTAPLHEEFGENLVRPVIETFQSSNDHFMNQHTYPLLGAMAGAILLDDRGLYERSVEWATVNATAKDQGFNGAVARLFRWVDRDDLTGEPLAQGRVQHVEMGRDQAHGCGDLNNAWELARMMMAQGTRVDPVAGTVSEAADAVGPYEFGDDRILAAADYFWSFMLGHDPEWTPVAYAISPDGTIRDTYRRISPSYRGRFLTANFWDLVTYYRYERGEELSTKAPHLDAAFRMRFEDRFHYRGGLTSAWENVDGGGDFWLHIPAAAAADGASLLPRPTPGAAEIHLADRCTVLAGDVDIARPSAEAPHLSIHAGREPSRVAVLSASSPQDLVALRVRTDGTALLRVLPGDRAVPLPDTDGQWRMVALSGGFADHQELEVTATGRVQVDIGPLRTDAATTLTPPVIPADAPRRVIGVAGVPLRIDPGIQGSGGQLVHAAAFLPSWARIDPATGVISGDRPRPDSGGLTSVIVQAEDGTSAVAGTLEIGVGANRRAALELAATGHDPQADYVSWSLAAWQARVDAAEEALGSADDADFAVLLADVVAATAALELLSPRLEDGSLDYAGLVTASTLGMPPTAMTDGDPGTFAWYGMAQDLTHTIEFGPDFAVRAEAFSLQSNIFADRLATSIVLGSPDGATWTRLTPGAAELTQDLQRLEVDPALRGTAFTALRIHLTDPQPDVLYGIVRNLMEIAELRIHGERVETGNVFETIALSSEDALAGKVRAGDVVRCEVRSRVPLAALDVRLHGAEAEVELDADGLGAVATAVIGDAGGGRVSLEVTGTREDGTATPTLRSTTDGSSLQVGGAAERQLRLGEDASIVASAPQWPGGGLDETAVAALVHDRDPETFADLTQGAGAFFRIDLEAGARCVPEEIWMLPRASHPQRLDGTRLQGSADGQTWQDLTDPVAGARAGTWSSLRGEEILSAQAWPHLRLINDTGWNGNLAELEIYGQVQR</sequence>
<dbReference type="Gene3D" id="2.60.120.260">
    <property type="entry name" value="Galactose-binding domain-like"/>
    <property type="match status" value="1"/>
</dbReference>
<evidence type="ECO:0000313" key="3">
    <source>
        <dbReference type="EMBL" id="EWS80071.1"/>
    </source>
</evidence>
<dbReference type="STRING" id="396014.BF93_05100"/>
<dbReference type="Gene3D" id="2.60.40.10">
    <property type="entry name" value="Immunoglobulins"/>
    <property type="match status" value="1"/>
</dbReference>
<comment type="caution">
    <text evidence="3">The sequence shown here is derived from an EMBL/GenBank/DDBJ whole genome shotgun (WGS) entry which is preliminary data.</text>
</comment>
<dbReference type="InterPro" id="IPR006311">
    <property type="entry name" value="TAT_signal"/>
</dbReference>
<evidence type="ECO:0000256" key="2">
    <source>
        <dbReference type="SAM" id="SignalP"/>
    </source>
</evidence>